<dbReference type="Proteomes" id="UP001396898">
    <property type="component" value="Unassembled WGS sequence"/>
</dbReference>
<evidence type="ECO:0000256" key="5">
    <source>
        <dbReference type="ARBA" id="ARBA00022692"/>
    </source>
</evidence>
<comment type="caution">
    <text evidence="13">The sequence shown here is derived from an EMBL/GenBank/DDBJ whole genome shotgun (WGS) entry which is preliminary data.</text>
</comment>
<dbReference type="EMBL" id="JAQQWI010000001">
    <property type="protein sequence ID" value="KAK8040302.1"/>
    <property type="molecule type" value="Genomic_DNA"/>
</dbReference>
<dbReference type="PANTHER" id="PTHR12966:SF0">
    <property type="entry name" value="NADH DEHYDROGENASE [UBIQUINONE] 1 ALPHA SUBCOMPLEX SUBUNIT 13"/>
    <property type="match status" value="1"/>
</dbReference>
<keyword evidence="5" id="KW-0812">Transmembrane</keyword>
<evidence type="ECO:0000256" key="9">
    <source>
        <dbReference type="ARBA" id="ARBA00023128"/>
    </source>
</evidence>
<dbReference type="Pfam" id="PF06212">
    <property type="entry name" value="GRIM-19"/>
    <property type="match status" value="1"/>
</dbReference>
<keyword evidence="10" id="KW-0472">Membrane</keyword>
<comment type="function">
    <text evidence="11">Complex I functions in the transfer of electrons from NADH to the respiratory chain. Accessory subunit of the mitochondrial membrane respiratory chain NADH dehydrogenase (Complex I), that is believed not to be involved in catalysis.</text>
</comment>
<gene>
    <name evidence="13" type="ORF">PG991_000090</name>
</gene>
<evidence type="ECO:0000256" key="12">
    <source>
        <dbReference type="SAM" id="MobiDB-lite"/>
    </source>
</evidence>
<comment type="similarity">
    <text evidence="2 11">Belongs to the complex I NDUFA13 subunit family.</text>
</comment>
<evidence type="ECO:0000256" key="11">
    <source>
        <dbReference type="RuleBase" id="RU368034"/>
    </source>
</evidence>
<keyword evidence="7 11" id="KW-0249">Electron transport</keyword>
<reference evidence="13 14" key="1">
    <citation type="submission" date="2023-01" db="EMBL/GenBank/DDBJ databases">
        <title>Analysis of 21 Apiospora genomes using comparative genomics revels a genus with tremendous synthesis potential of carbohydrate active enzymes and secondary metabolites.</title>
        <authorList>
            <person name="Sorensen T."/>
        </authorList>
    </citation>
    <scope>NUCLEOTIDE SEQUENCE [LARGE SCALE GENOMIC DNA]</scope>
    <source>
        <strain evidence="13 14">CBS 20057</strain>
    </source>
</reference>
<organism evidence="13 14">
    <name type="scientific">Apiospora marii</name>
    <dbReference type="NCBI Taxonomy" id="335849"/>
    <lineage>
        <taxon>Eukaryota</taxon>
        <taxon>Fungi</taxon>
        <taxon>Dikarya</taxon>
        <taxon>Ascomycota</taxon>
        <taxon>Pezizomycotina</taxon>
        <taxon>Sordariomycetes</taxon>
        <taxon>Xylariomycetidae</taxon>
        <taxon>Amphisphaeriales</taxon>
        <taxon>Apiosporaceae</taxon>
        <taxon>Apiospora</taxon>
    </lineage>
</organism>
<sequence length="124" mass="14389">MLRERLEEDEEQEADDCYFPPQRNLPAPGFKPAALVLGMGAVCVWGFWKLGQGIREQNELAREKMWSRIHLIPLLQAEEDRDLARRHMADQAREKQLTGDNFKVYNSDRFVRPTYAVTPANTTK</sequence>
<keyword evidence="3 11" id="KW-0813">Transport</keyword>
<evidence type="ECO:0000256" key="7">
    <source>
        <dbReference type="ARBA" id="ARBA00022982"/>
    </source>
</evidence>
<accession>A0ABR1T137</accession>
<keyword evidence="14" id="KW-1185">Reference proteome</keyword>
<evidence type="ECO:0000256" key="1">
    <source>
        <dbReference type="ARBA" id="ARBA00004298"/>
    </source>
</evidence>
<keyword evidence="4 11" id="KW-0679">Respiratory chain</keyword>
<evidence type="ECO:0000256" key="4">
    <source>
        <dbReference type="ARBA" id="ARBA00022660"/>
    </source>
</evidence>
<evidence type="ECO:0000256" key="2">
    <source>
        <dbReference type="ARBA" id="ARBA00007312"/>
    </source>
</evidence>
<evidence type="ECO:0000256" key="6">
    <source>
        <dbReference type="ARBA" id="ARBA00022792"/>
    </source>
</evidence>
<keyword evidence="9 11" id="KW-0496">Mitochondrion</keyword>
<evidence type="ECO:0000313" key="13">
    <source>
        <dbReference type="EMBL" id="KAK8040302.1"/>
    </source>
</evidence>
<evidence type="ECO:0000256" key="3">
    <source>
        <dbReference type="ARBA" id="ARBA00022448"/>
    </source>
</evidence>
<feature type="region of interest" description="Disordered" evidence="12">
    <location>
        <begin position="1"/>
        <end position="22"/>
    </location>
</feature>
<keyword evidence="8" id="KW-1133">Transmembrane helix</keyword>
<dbReference type="PANTHER" id="PTHR12966">
    <property type="entry name" value="NADH DEHYDROGENASE UBIQUINONE 1 ALPHA SUBCOMPLEX SUBUNIT 13"/>
    <property type="match status" value="1"/>
</dbReference>
<keyword evidence="6 11" id="KW-0999">Mitochondrion inner membrane</keyword>
<dbReference type="InterPro" id="IPR009346">
    <property type="entry name" value="GRIM-19"/>
</dbReference>
<name>A0ABR1T137_9PEZI</name>
<protein>
    <recommendedName>
        <fullName evidence="11">NADH dehydrogenase [ubiquinone] 1 alpha subcomplex subunit 13</fullName>
    </recommendedName>
</protein>
<comment type="subcellular location">
    <subcellularLocation>
        <location evidence="1 11">Mitochondrion inner membrane</location>
        <topology evidence="1 11">Single-pass membrane protein</topology>
        <orientation evidence="1 11">Matrix side</orientation>
    </subcellularLocation>
</comment>
<proteinExistence type="inferred from homology"/>
<feature type="compositionally biased region" description="Acidic residues" evidence="12">
    <location>
        <begin position="7"/>
        <end position="16"/>
    </location>
</feature>
<evidence type="ECO:0000256" key="8">
    <source>
        <dbReference type="ARBA" id="ARBA00022989"/>
    </source>
</evidence>
<evidence type="ECO:0000256" key="10">
    <source>
        <dbReference type="ARBA" id="ARBA00023136"/>
    </source>
</evidence>
<evidence type="ECO:0000313" key="14">
    <source>
        <dbReference type="Proteomes" id="UP001396898"/>
    </source>
</evidence>